<dbReference type="Proteomes" id="UP000789595">
    <property type="component" value="Unassembled WGS sequence"/>
</dbReference>
<proteinExistence type="predicted"/>
<sequence>MWYAATCIRPSNAESMLRFLRLALASGANPDQLFHVGHDPQIPANTMSSGVLSAVSLEAPYSAPRVIDLLIRWGAGATPIRRQSLVTQSLSDGRKKIQCYSHLAYMILNAECGPHIFTKQHLEVAHALLRNGESLDSAYSSVVRDAQGDAQSTGRSEPIEWVLGEKERLEPSLANNANYLAFKALVRQVRAAGSYRSYVIEQRRTCALVRHLAIHDRATTRDGVLNFLARTGERGLFRRVMSYLPPPPVPPRGTPLNICVRRAEDGTNALYYKVLSTTILMKVFRNYAKHRGGSQRPYITQWAFSLPGSPEVLIEGDQSCDDIGLKDGGVIDVMPYDEHPVGLRAQAAAAATAAAAAKQFIEDQQVLRAEEAEEAVAHAAAAEAARRIAASE</sequence>
<dbReference type="CDD" id="cd01763">
    <property type="entry name" value="Ubl_SUMO_like"/>
    <property type="match status" value="1"/>
</dbReference>
<evidence type="ECO:0000313" key="2">
    <source>
        <dbReference type="Proteomes" id="UP000789595"/>
    </source>
</evidence>
<accession>A0A8J2SNL5</accession>
<dbReference type="Gene3D" id="3.10.20.90">
    <property type="entry name" value="Phosphatidylinositol 3-kinase Catalytic Subunit, Chain A, domain 1"/>
    <property type="match status" value="1"/>
</dbReference>
<name>A0A8J2SNL5_9STRA</name>
<keyword evidence="2" id="KW-1185">Reference proteome</keyword>
<evidence type="ECO:0000313" key="1">
    <source>
        <dbReference type="EMBL" id="CAH0370679.1"/>
    </source>
</evidence>
<evidence type="ECO:0008006" key="3">
    <source>
        <dbReference type="Google" id="ProtNLM"/>
    </source>
</evidence>
<dbReference type="EMBL" id="CAKKNE010000003">
    <property type="protein sequence ID" value="CAH0370679.1"/>
    <property type="molecule type" value="Genomic_DNA"/>
</dbReference>
<reference evidence="1" key="1">
    <citation type="submission" date="2021-11" db="EMBL/GenBank/DDBJ databases">
        <authorList>
            <consortium name="Genoscope - CEA"/>
            <person name="William W."/>
        </authorList>
    </citation>
    <scope>NUCLEOTIDE SEQUENCE</scope>
</reference>
<dbReference type="OrthoDB" id="37564at2759"/>
<protein>
    <recommendedName>
        <fullName evidence="3">Ubiquitin-like domain-containing protein</fullName>
    </recommendedName>
</protein>
<comment type="caution">
    <text evidence="1">The sequence shown here is derived from an EMBL/GenBank/DDBJ whole genome shotgun (WGS) entry which is preliminary data.</text>
</comment>
<organism evidence="1 2">
    <name type="scientific">Pelagomonas calceolata</name>
    <dbReference type="NCBI Taxonomy" id="35677"/>
    <lineage>
        <taxon>Eukaryota</taxon>
        <taxon>Sar</taxon>
        <taxon>Stramenopiles</taxon>
        <taxon>Ochrophyta</taxon>
        <taxon>Pelagophyceae</taxon>
        <taxon>Pelagomonadales</taxon>
        <taxon>Pelagomonadaceae</taxon>
        <taxon>Pelagomonas</taxon>
    </lineage>
</organism>
<dbReference type="AlphaFoldDB" id="A0A8J2SNL5"/>
<gene>
    <name evidence="1" type="ORF">PECAL_3P05760</name>
</gene>